<comment type="caution">
    <text evidence="2">The sequence shown here is derived from an EMBL/GenBank/DDBJ whole genome shotgun (WGS) entry which is preliminary data.</text>
</comment>
<organism evidence="2 3">
    <name type="scientific">Herbiconiux moechotypicola</name>
    <dbReference type="NCBI Taxonomy" id="637393"/>
    <lineage>
        <taxon>Bacteria</taxon>
        <taxon>Bacillati</taxon>
        <taxon>Actinomycetota</taxon>
        <taxon>Actinomycetes</taxon>
        <taxon>Micrococcales</taxon>
        <taxon>Microbacteriaceae</taxon>
        <taxon>Herbiconiux</taxon>
    </lineage>
</organism>
<reference evidence="2 3" key="1">
    <citation type="journal article" date="2019" name="Int. J. Syst. Evol. Microbiol.">
        <title>The Global Catalogue of Microorganisms (GCM) 10K type strain sequencing project: providing services to taxonomists for standard genome sequencing and annotation.</title>
        <authorList>
            <consortium name="The Broad Institute Genomics Platform"/>
            <consortium name="The Broad Institute Genome Sequencing Center for Infectious Disease"/>
            <person name="Wu L."/>
            <person name="Ma J."/>
        </authorList>
    </citation>
    <scope>NUCLEOTIDE SEQUENCE [LARGE SCALE GENOMIC DNA]</scope>
    <source>
        <strain evidence="2 3">JCM 16117</strain>
    </source>
</reference>
<sequence>MGNDETPRHPISRRTLLKAGAWSVPVVALAVATPAAAASTASVYYVYQSYAGYSSSSGTFVLEAYIYVRDTDTPVQGTTVTWTLVETGQAFQAVTGSNGFARVDTDPSAIVGEPTTCEITALDARTVIEVQGTGPV</sequence>
<dbReference type="RefSeq" id="WP_259477962.1">
    <property type="nucleotide sequence ID" value="NZ_BAAAQY010000001.1"/>
</dbReference>
<evidence type="ECO:0000313" key="3">
    <source>
        <dbReference type="Proteomes" id="UP001500929"/>
    </source>
</evidence>
<keyword evidence="1" id="KW-0472">Membrane</keyword>
<evidence type="ECO:0000256" key="1">
    <source>
        <dbReference type="SAM" id="Phobius"/>
    </source>
</evidence>
<keyword evidence="3" id="KW-1185">Reference proteome</keyword>
<keyword evidence="1" id="KW-1133">Transmembrane helix</keyword>
<accession>A0ABN3D6H4</accession>
<gene>
    <name evidence="2" type="ORF">GCM10009851_00860</name>
</gene>
<proteinExistence type="predicted"/>
<protein>
    <submittedName>
        <fullName evidence="2">Uncharacterized protein</fullName>
    </submittedName>
</protein>
<dbReference type="InterPro" id="IPR006311">
    <property type="entry name" value="TAT_signal"/>
</dbReference>
<evidence type="ECO:0000313" key="2">
    <source>
        <dbReference type="EMBL" id="GAA2222064.1"/>
    </source>
</evidence>
<feature type="transmembrane region" description="Helical" evidence="1">
    <location>
        <begin position="21"/>
        <end position="47"/>
    </location>
</feature>
<name>A0ABN3D6H4_9MICO</name>
<dbReference type="Proteomes" id="UP001500929">
    <property type="component" value="Unassembled WGS sequence"/>
</dbReference>
<dbReference type="EMBL" id="BAAAQY010000001">
    <property type="protein sequence ID" value="GAA2222064.1"/>
    <property type="molecule type" value="Genomic_DNA"/>
</dbReference>
<dbReference type="PROSITE" id="PS51318">
    <property type="entry name" value="TAT"/>
    <property type="match status" value="1"/>
</dbReference>
<keyword evidence="1" id="KW-0812">Transmembrane</keyword>